<keyword evidence="2" id="KW-0479">Metal-binding</keyword>
<dbReference type="InterPro" id="IPR013154">
    <property type="entry name" value="ADH-like_N"/>
</dbReference>
<reference evidence="6 7" key="1">
    <citation type="submission" date="2015-07" db="EMBL/GenBank/DDBJ databases">
        <title>Comparative genomics of the Sigatoka disease complex on banana suggests a link between parallel evolutionary changes in Pseudocercospora fijiensis and Pseudocercospora eumusae and increased virulence on the banana host.</title>
        <authorList>
            <person name="Chang T.-C."/>
            <person name="Salvucci A."/>
            <person name="Crous P.W."/>
            <person name="Stergiopoulos I."/>
        </authorList>
    </citation>
    <scope>NUCLEOTIDE SEQUENCE [LARGE SCALE GENOMIC DNA]</scope>
    <source>
        <strain evidence="6 7">CBS 114824</strain>
    </source>
</reference>
<keyword evidence="3" id="KW-0862">Zinc</keyword>
<evidence type="ECO:0000256" key="2">
    <source>
        <dbReference type="ARBA" id="ARBA00022723"/>
    </source>
</evidence>
<keyword evidence="4" id="KW-0560">Oxidoreductase</keyword>
<dbReference type="PANTHER" id="PTHR42940">
    <property type="entry name" value="ALCOHOL DEHYDROGENASE 1-RELATED"/>
    <property type="match status" value="1"/>
</dbReference>
<dbReference type="GO" id="GO:0004022">
    <property type="term" value="F:alcohol dehydrogenase (NAD+) activity"/>
    <property type="evidence" value="ECO:0007669"/>
    <property type="project" value="TreeGrafter"/>
</dbReference>
<dbReference type="InterPro" id="IPR011032">
    <property type="entry name" value="GroES-like_sf"/>
</dbReference>
<protein>
    <recommendedName>
        <fullName evidence="5">Alcohol dehydrogenase-like N-terminal domain-containing protein</fullName>
    </recommendedName>
</protein>
<dbReference type="GO" id="GO:0005737">
    <property type="term" value="C:cytoplasm"/>
    <property type="evidence" value="ECO:0007669"/>
    <property type="project" value="TreeGrafter"/>
</dbReference>
<evidence type="ECO:0000256" key="1">
    <source>
        <dbReference type="ARBA" id="ARBA00001947"/>
    </source>
</evidence>
<dbReference type="STRING" id="321146.A0A139H8K7"/>
<dbReference type="OrthoDB" id="256333at2759"/>
<organism evidence="6 7">
    <name type="scientific">Pseudocercospora eumusae</name>
    <dbReference type="NCBI Taxonomy" id="321146"/>
    <lineage>
        <taxon>Eukaryota</taxon>
        <taxon>Fungi</taxon>
        <taxon>Dikarya</taxon>
        <taxon>Ascomycota</taxon>
        <taxon>Pezizomycotina</taxon>
        <taxon>Dothideomycetes</taxon>
        <taxon>Dothideomycetidae</taxon>
        <taxon>Mycosphaerellales</taxon>
        <taxon>Mycosphaerellaceae</taxon>
        <taxon>Pseudocercospora</taxon>
    </lineage>
</organism>
<comment type="caution">
    <text evidence="6">The sequence shown here is derived from an EMBL/GenBank/DDBJ whole genome shotgun (WGS) entry which is preliminary data.</text>
</comment>
<evidence type="ECO:0000256" key="3">
    <source>
        <dbReference type="ARBA" id="ARBA00022833"/>
    </source>
</evidence>
<dbReference type="AlphaFoldDB" id="A0A139H8K7"/>
<accession>A0A139H8K7</accession>
<dbReference type="EMBL" id="LFZN01000105">
    <property type="protein sequence ID" value="KXS98796.1"/>
    <property type="molecule type" value="Genomic_DNA"/>
</dbReference>
<gene>
    <name evidence="6" type="ORF">AC578_2069</name>
</gene>
<dbReference type="Gene3D" id="3.90.180.10">
    <property type="entry name" value="Medium-chain alcohol dehydrogenases, catalytic domain"/>
    <property type="match status" value="1"/>
</dbReference>
<dbReference type="SUPFAM" id="SSF50129">
    <property type="entry name" value="GroES-like"/>
    <property type="match status" value="1"/>
</dbReference>
<evidence type="ECO:0000313" key="6">
    <source>
        <dbReference type="EMBL" id="KXS98796.1"/>
    </source>
</evidence>
<dbReference type="Proteomes" id="UP000070133">
    <property type="component" value="Unassembled WGS sequence"/>
</dbReference>
<sequence length="108" mass="11421">MDQLPTHMEAQLLEAFNTQYKLSQCPVPLLGSPHELLIQVDAAGYCHTDAVLVAGHRRGGKDPATFPHFGGHGFAGKVVALHTLPSEFASLYSVGSILGVAGRGLVVM</sequence>
<comment type="cofactor">
    <cofactor evidence="1">
        <name>Zn(2+)</name>
        <dbReference type="ChEBI" id="CHEBI:29105"/>
    </cofactor>
</comment>
<feature type="domain" description="Alcohol dehydrogenase-like N-terminal" evidence="5">
    <location>
        <begin position="33"/>
        <end position="84"/>
    </location>
</feature>
<evidence type="ECO:0000256" key="4">
    <source>
        <dbReference type="ARBA" id="ARBA00023002"/>
    </source>
</evidence>
<name>A0A139H8K7_9PEZI</name>
<dbReference type="Pfam" id="PF08240">
    <property type="entry name" value="ADH_N"/>
    <property type="match status" value="1"/>
</dbReference>
<proteinExistence type="predicted"/>
<keyword evidence="7" id="KW-1185">Reference proteome</keyword>
<dbReference type="GO" id="GO:0046872">
    <property type="term" value="F:metal ion binding"/>
    <property type="evidence" value="ECO:0007669"/>
    <property type="project" value="UniProtKB-KW"/>
</dbReference>
<dbReference type="PANTHER" id="PTHR42940:SF8">
    <property type="entry name" value="VACUOLAR PROTEIN SORTING-ASSOCIATED PROTEIN 11"/>
    <property type="match status" value="1"/>
</dbReference>
<evidence type="ECO:0000259" key="5">
    <source>
        <dbReference type="Pfam" id="PF08240"/>
    </source>
</evidence>
<evidence type="ECO:0000313" key="7">
    <source>
        <dbReference type="Proteomes" id="UP000070133"/>
    </source>
</evidence>